<keyword evidence="2" id="KW-1185">Reference proteome</keyword>
<gene>
    <name evidence="1" type="ORF">Ciccas_009673</name>
</gene>
<protein>
    <submittedName>
        <fullName evidence="1">Uncharacterized protein</fullName>
    </submittedName>
</protein>
<proteinExistence type="predicted"/>
<reference evidence="1 2" key="1">
    <citation type="submission" date="2024-11" db="EMBL/GenBank/DDBJ databases">
        <title>Adaptive evolution of stress response genes in parasites aligns with host niche diversity.</title>
        <authorList>
            <person name="Hahn C."/>
            <person name="Resl P."/>
        </authorList>
    </citation>
    <scope>NUCLEOTIDE SEQUENCE [LARGE SCALE GENOMIC DNA]</scope>
    <source>
        <strain evidence="1">EGGRZ-B1_66</strain>
        <tissue evidence="1">Body</tissue>
    </source>
</reference>
<comment type="caution">
    <text evidence="1">The sequence shown here is derived from an EMBL/GenBank/DDBJ whole genome shotgun (WGS) entry which is preliminary data.</text>
</comment>
<evidence type="ECO:0000313" key="2">
    <source>
        <dbReference type="Proteomes" id="UP001626550"/>
    </source>
</evidence>
<dbReference type="Proteomes" id="UP001626550">
    <property type="component" value="Unassembled WGS sequence"/>
</dbReference>
<dbReference type="EMBL" id="JBJKFK010002039">
    <property type="protein sequence ID" value="KAL3311745.1"/>
    <property type="molecule type" value="Genomic_DNA"/>
</dbReference>
<sequence length="56" mass="6112">MLAKLNIRAEVIAAVKSHKTELDNLKLTLTSSANIRTESVLPTKLEVNSVYSSVIT</sequence>
<organism evidence="1 2">
    <name type="scientific">Cichlidogyrus casuarinus</name>
    <dbReference type="NCBI Taxonomy" id="1844966"/>
    <lineage>
        <taxon>Eukaryota</taxon>
        <taxon>Metazoa</taxon>
        <taxon>Spiralia</taxon>
        <taxon>Lophotrochozoa</taxon>
        <taxon>Platyhelminthes</taxon>
        <taxon>Monogenea</taxon>
        <taxon>Monopisthocotylea</taxon>
        <taxon>Dactylogyridea</taxon>
        <taxon>Ancyrocephalidae</taxon>
        <taxon>Cichlidogyrus</taxon>
    </lineage>
</organism>
<dbReference type="AlphaFoldDB" id="A0ABD2PWC6"/>
<evidence type="ECO:0000313" key="1">
    <source>
        <dbReference type="EMBL" id="KAL3311745.1"/>
    </source>
</evidence>
<name>A0ABD2PWC6_9PLAT</name>
<accession>A0ABD2PWC6</accession>